<dbReference type="InterPro" id="IPR005805">
    <property type="entry name" value="Rieske_Fe-S_prot_C"/>
</dbReference>
<evidence type="ECO:0000259" key="6">
    <source>
        <dbReference type="PROSITE" id="PS51296"/>
    </source>
</evidence>
<dbReference type="PANTHER" id="PTHR13847">
    <property type="entry name" value="SARCOSINE DEHYDROGENASE-RELATED"/>
    <property type="match status" value="1"/>
</dbReference>
<dbReference type="RefSeq" id="WP_189118562.1">
    <property type="nucleotide sequence ID" value="NZ_BMRK01000007.1"/>
</dbReference>
<keyword evidence="8" id="KW-1185">Reference proteome</keyword>
<dbReference type="Gene3D" id="2.102.10.10">
    <property type="entry name" value="Rieske [2Fe-2S] iron-sulphur domain"/>
    <property type="match status" value="1"/>
</dbReference>
<comment type="caution">
    <text evidence="7">The sequence shown here is derived from an EMBL/GenBank/DDBJ whole genome shotgun (WGS) entry which is preliminary data.</text>
</comment>
<evidence type="ECO:0000256" key="1">
    <source>
        <dbReference type="ARBA" id="ARBA00022714"/>
    </source>
</evidence>
<dbReference type="Pfam" id="PF01266">
    <property type="entry name" value="DAO"/>
    <property type="match status" value="1"/>
</dbReference>
<dbReference type="Gene3D" id="3.30.9.10">
    <property type="entry name" value="D-Amino Acid Oxidase, subunit A, domain 2"/>
    <property type="match status" value="1"/>
</dbReference>
<keyword evidence="4" id="KW-0411">Iron-sulfur</keyword>
<dbReference type="PROSITE" id="PS51296">
    <property type="entry name" value="RIESKE"/>
    <property type="match status" value="1"/>
</dbReference>
<keyword evidence="3" id="KW-0408">Iron</keyword>
<dbReference type="SUPFAM" id="SSF50022">
    <property type="entry name" value="ISP domain"/>
    <property type="match status" value="1"/>
</dbReference>
<dbReference type="EMBL" id="BSEL01000010">
    <property type="protein sequence ID" value="GLJ70125.1"/>
    <property type="molecule type" value="Genomic_DNA"/>
</dbReference>
<dbReference type="InterPro" id="IPR036188">
    <property type="entry name" value="FAD/NAD-bd_sf"/>
</dbReference>
<reference evidence="7" key="2">
    <citation type="submission" date="2023-01" db="EMBL/GenBank/DDBJ databases">
        <authorList>
            <person name="Sun Q."/>
            <person name="Evtushenko L."/>
        </authorList>
    </citation>
    <scope>NUCLEOTIDE SEQUENCE</scope>
    <source>
        <strain evidence="7">VKM Ac-1246</strain>
    </source>
</reference>
<evidence type="ECO:0000256" key="3">
    <source>
        <dbReference type="ARBA" id="ARBA00023004"/>
    </source>
</evidence>
<keyword evidence="5" id="KW-1015">Disulfide bond</keyword>
<dbReference type="InterPro" id="IPR006076">
    <property type="entry name" value="FAD-dep_OxRdtase"/>
</dbReference>
<dbReference type="Pfam" id="PF00355">
    <property type="entry name" value="Rieske"/>
    <property type="match status" value="1"/>
</dbReference>
<dbReference type="SUPFAM" id="SSF51905">
    <property type="entry name" value="FAD/NAD(P)-binding domain"/>
    <property type="match status" value="1"/>
</dbReference>
<keyword evidence="1" id="KW-0001">2Fe-2S</keyword>
<accession>A0ABQ5T2M9</accession>
<evidence type="ECO:0000256" key="2">
    <source>
        <dbReference type="ARBA" id="ARBA00022723"/>
    </source>
</evidence>
<feature type="domain" description="Rieske" evidence="6">
    <location>
        <begin position="414"/>
        <end position="497"/>
    </location>
</feature>
<evidence type="ECO:0000256" key="5">
    <source>
        <dbReference type="ARBA" id="ARBA00023157"/>
    </source>
</evidence>
<dbReference type="InterPro" id="IPR017941">
    <property type="entry name" value="Rieske_2Fe-2S"/>
</dbReference>
<gene>
    <name evidence="7" type="ORF">GCM10017579_41610</name>
</gene>
<organism evidence="7 8">
    <name type="scientific">Nocardioides luteus</name>
    <dbReference type="NCBI Taxonomy" id="1844"/>
    <lineage>
        <taxon>Bacteria</taxon>
        <taxon>Bacillati</taxon>
        <taxon>Actinomycetota</taxon>
        <taxon>Actinomycetes</taxon>
        <taxon>Propionibacteriales</taxon>
        <taxon>Nocardioidaceae</taxon>
        <taxon>Nocardioides</taxon>
    </lineage>
</organism>
<keyword evidence="2" id="KW-0479">Metal-binding</keyword>
<proteinExistence type="predicted"/>
<reference evidence="7" key="1">
    <citation type="journal article" date="2014" name="Int. J. Syst. Evol. Microbiol.">
        <title>Complete genome of a new Firmicutes species belonging to the dominant human colonic microbiota ('Ruminococcus bicirculans') reveals two chromosomes and a selective capacity to utilize plant glucans.</title>
        <authorList>
            <consortium name="NISC Comparative Sequencing Program"/>
            <person name="Wegmann U."/>
            <person name="Louis P."/>
            <person name="Goesmann A."/>
            <person name="Henrissat B."/>
            <person name="Duncan S.H."/>
            <person name="Flint H.J."/>
        </authorList>
    </citation>
    <scope>NUCLEOTIDE SEQUENCE</scope>
    <source>
        <strain evidence="7">VKM Ac-1246</strain>
    </source>
</reference>
<dbReference type="Gene3D" id="3.50.50.60">
    <property type="entry name" value="FAD/NAD(P)-binding domain"/>
    <property type="match status" value="1"/>
</dbReference>
<name>A0ABQ5T2M9_9ACTN</name>
<dbReference type="InterPro" id="IPR036922">
    <property type="entry name" value="Rieske_2Fe-2S_sf"/>
</dbReference>
<evidence type="ECO:0000256" key="4">
    <source>
        <dbReference type="ARBA" id="ARBA00023014"/>
    </source>
</evidence>
<dbReference type="PRINTS" id="PR00162">
    <property type="entry name" value="RIESKE"/>
</dbReference>
<dbReference type="Proteomes" id="UP001142292">
    <property type="component" value="Unassembled WGS sequence"/>
</dbReference>
<evidence type="ECO:0000313" key="8">
    <source>
        <dbReference type="Proteomes" id="UP001142292"/>
    </source>
</evidence>
<sequence>MDALWTSRTSDSDPLPDDGRFDDIVVGAGLTGLTAALLLARAGRRVGVVEAREVAAVTTGRTTGKLSLLQGTKLSQILSAQSREVAQAYVDANKEGQQWLLRFCGDHDVPFQVRDAVTYAAAERDLAKVKDEHEAARSLGLDVRWADQLEVPFPLVGGTVLAEQAQFDPMDVVAALVDQLRAHGGTVHEGRRVVGVSRRGAPEVTLDDGHVLRADNVVLATGMPVLDRGLYFSKVEPTRSYIIAFQGAEVPFGMYLSVSSPGVSIRSVPGDADSAPALLVGGAGHVVGRTRSESAKLDELREWTAHYFPGATETHAWSAQDYSPPDGVPFVGKLPRGGGRIYLATGYDKWGMTNGVAAALSIAGQILGKRPEWAETLGSRPLRPRGAARVAAINAGVGVAATGSFARAESKKVSVPAGEGEGNVGRDGVVPIGASQVDGKTCQVVALCTHLGGALRWNDAEKSWDCPLHGSRFAPDGKVLEGPATKPLVQHEVLADD</sequence>
<evidence type="ECO:0000313" key="7">
    <source>
        <dbReference type="EMBL" id="GLJ70125.1"/>
    </source>
</evidence>
<protein>
    <submittedName>
        <fullName evidence="7">FAD-dependent oxidoreductase</fullName>
    </submittedName>
</protein>
<dbReference type="PANTHER" id="PTHR13847:SF274">
    <property type="entry name" value="RIESKE 2FE-2S IRON-SULFUR PROTEIN YHFW-RELATED"/>
    <property type="match status" value="1"/>
</dbReference>